<reference evidence="2" key="1">
    <citation type="journal article" date="2019" name="Int. J. Syst. Evol. Microbiol.">
        <title>The Global Catalogue of Microorganisms (GCM) 10K type strain sequencing project: providing services to taxonomists for standard genome sequencing and annotation.</title>
        <authorList>
            <consortium name="The Broad Institute Genomics Platform"/>
            <consortium name="The Broad Institute Genome Sequencing Center for Infectious Disease"/>
            <person name="Wu L."/>
            <person name="Ma J."/>
        </authorList>
    </citation>
    <scope>NUCLEOTIDE SEQUENCE [LARGE SCALE GENOMIC DNA]</scope>
    <source>
        <strain evidence="2">CGMCC 1.15287</strain>
    </source>
</reference>
<keyword evidence="2" id="KW-1185">Reference proteome</keyword>
<gene>
    <name evidence="1" type="ORF">GCM10007422_44340</name>
</gene>
<accession>A0ABQ1YCQ1</accession>
<protein>
    <submittedName>
        <fullName evidence="1">Uncharacterized protein</fullName>
    </submittedName>
</protein>
<dbReference type="Proteomes" id="UP000642938">
    <property type="component" value="Unassembled WGS sequence"/>
</dbReference>
<comment type="caution">
    <text evidence="1">The sequence shown here is derived from an EMBL/GenBank/DDBJ whole genome shotgun (WGS) entry which is preliminary data.</text>
</comment>
<dbReference type="EMBL" id="BMHZ01000006">
    <property type="protein sequence ID" value="GGH19479.1"/>
    <property type="molecule type" value="Genomic_DNA"/>
</dbReference>
<evidence type="ECO:0000313" key="2">
    <source>
        <dbReference type="Proteomes" id="UP000642938"/>
    </source>
</evidence>
<organism evidence="1 2">
    <name type="scientific">Pedobacter zeae</name>
    <dbReference type="NCBI Taxonomy" id="1737356"/>
    <lineage>
        <taxon>Bacteria</taxon>
        <taxon>Pseudomonadati</taxon>
        <taxon>Bacteroidota</taxon>
        <taxon>Sphingobacteriia</taxon>
        <taxon>Sphingobacteriales</taxon>
        <taxon>Sphingobacteriaceae</taxon>
        <taxon>Pedobacter</taxon>
    </lineage>
</organism>
<name>A0ABQ1YCQ1_9SPHI</name>
<proteinExistence type="predicted"/>
<evidence type="ECO:0000313" key="1">
    <source>
        <dbReference type="EMBL" id="GGH19479.1"/>
    </source>
</evidence>
<sequence>METAAHDCKSGLQCTAGLTLSGKATIAFQKNSIRKTVFNLVTEQFKGKAINNLHSTFLA</sequence>